<organism evidence="1 2">
    <name type="scientific">Photobacterium alginatilyticum</name>
    <dbReference type="NCBI Taxonomy" id="1775171"/>
    <lineage>
        <taxon>Bacteria</taxon>
        <taxon>Pseudomonadati</taxon>
        <taxon>Pseudomonadota</taxon>
        <taxon>Gammaproteobacteria</taxon>
        <taxon>Vibrionales</taxon>
        <taxon>Vibrionaceae</taxon>
        <taxon>Photobacterium</taxon>
    </lineage>
</organism>
<dbReference type="EMBL" id="RSEJ01000022">
    <property type="protein sequence ID" value="NBI54638.1"/>
    <property type="molecule type" value="Genomic_DNA"/>
</dbReference>
<accession>A0ABW9YLG2</accession>
<dbReference type="Proteomes" id="UP000738517">
    <property type="component" value="Unassembled WGS sequence"/>
</dbReference>
<dbReference type="RefSeq" id="WP_160654853.1">
    <property type="nucleotide sequence ID" value="NZ_RSEJ01000022.1"/>
</dbReference>
<comment type="caution">
    <text evidence="1">The sequence shown here is derived from an EMBL/GenBank/DDBJ whole genome shotgun (WGS) entry which is preliminary data.</text>
</comment>
<name>A0ABW9YLG2_9GAMM</name>
<evidence type="ECO:0000313" key="1">
    <source>
        <dbReference type="EMBL" id="NBI54638.1"/>
    </source>
</evidence>
<reference evidence="1 2" key="1">
    <citation type="journal article" date="2017" name="Int. J. Syst. Evol. Microbiol.">
        <title>Photobacterium alginatilyticum sp. nov., a marine bacterium isolated from bottom seawater.</title>
        <authorList>
            <person name="Wang X."/>
            <person name="Wang Y."/>
            <person name="Yang X."/>
            <person name="Sun H."/>
            <person name="Li B."/>
            <person name="Zhang X.H."/>
        </authorList>
    </citation>
    <scope>NUCLEOTIDE SEQUENCE [LARGE SCALE GENOMIC DNA]</scope>
    <source>
        <strain evidence="1 2">P03D4</strain>
    </source>
</reference>
<keyword evidence="2" id="KW-1185">Reference proteome</keyword>
<sequence>MLNNTGAWGLSPEPDPFINQYPVITYLPYGTVIFSKGEAPEKLKRYGYISIETQYGYKVLIKERDKGGNLIYTKFDNIILKPPSNYIIMNLPIFCPWQENFLAIGSVECEDDGVNKRPIGKGWVYQFRESDKGDKWRELYLNLDLKTSDELKSLGLTIKQVKFDIKFKKLESLEDSGHITILNKEIPRFTIFYKTKPLILPCGAKEISVKEIKESYKLGIDGEASIKTPDGIGKFFEIIKLSLGLSGSYETNKNSTKSLEITVDTTNSSYLFRVATIKDTKTNIERDIRITKHFNCEENNYGEKITKVKFLIDDGHDYIPYEFHEPSKIFKSYNQVVAQKYMPRPYFISYNSPEQYTNALSQLIDDTKTLDIYLAHFILSNLNYTCKSNFRCYCEKISNNESTKHCKKNN</sequence>
<evidence type="ECO:0000313" key="2">
    <source>
        <dbReference type="Proteomes" id="UP000738517"/>
    </source>
</evidence>
<proteinExistence type="predicted"/>
<gene>
    <name evidence="1" type="ORF">EIZ48_19160</name>
</gene>
<protein>
    <submittedName>
        <fullName evidence="1">Uncharacterized protein</fullName>
    </submittedName>
</protein>